<dbReference type="Proteomes" id="UP000694892">
    <property type="component" value="Chromosome 6S"/>
</dbReference>
<sequence>MYKDIFFCLFLAALCANSMTQPLASKADVSERYVKGMSPQARATMGNFANVALDSLARRSTVNPKTIAAVFNKMRAGVALTPEEKNIVDKYILRNG</sequence>
<name>A0A974CKC2_XENLA</name>
<gene>
    <name evidence="2" type="ORF">XELAEV_18033208mg</name>
</gene>
<dbReference type="AlphaFoldDB" id="A0A974CKC2"/>
<accession>A0A974CKC2</accession>
<feature type="signal peptide" evidence="1">
    <location>
        <begin position="1"/>
        <end position="20"/>
    </location>
</feature>
<evidence type="ECO:0000313" key="3">
    <source>
        <dbReference type="Proteomes" id="UP000694892"/>
    </source>
</evidence>
<evidence type="ECO:0000313" key="2">
    <source>
        <dbReference type="EMBL" id="OCT74250.1"/>
    </source>
</evidence>
<protein>
    <submittedName>
        <fullName evidence="2">Uncharacterized protein</fullName>
    </submittedName>
</protein>
<reference evidence="3" key="1">
    <citation type="journal article" date="2016" name="Nature">
        <title>Genome evolution in the allotetraploid frog Xenopus laevis.</title>
        <authorList>
            <person name="Session A.M."/>
            <person name="Uno Y."/>
            <person name="Kwon T."/>
            <person name="Chapman J.A."/>
            <person name="Toyoda A."/>
            <person name="Takahashi S."/>
            <person name="Fukui A."/>
            <person name="Hikosaka A."/>
            <person name="Suzuki A."/>
            <person name="Kondo M."/>
            <person name="van Heeringen S.J."/>
            <person name="Quigley I."/>
            <person name="Heinz S."/>
            <person name="Ogino H."/>
            <person name="Ochi H."/>
            <person name="Hellsten U."/>
            <person name="Lyons J.B."/>
            <person name="Simakov O."/>
            <person name="Putnam N."/>
            <person name="Stites J."/>
            <person name="Kuroki Y."/>
            <person name="Tanaka T."/>
            <person name="Michiue T."/>
            <person name="Watanabe M."/>
            <person name="Bogdanovic O."/>
            <person name="Lister R."/>
            <person name="Georgiou G."/>
            <person name="Paranjpe S.S."/>
            <person name="van Kruijsbergen I."/>
            <person name="Shu S."/>
            <person name="Carlson J."/>
            <person name="Kinoshita T."/>
            <person name="Ohta Y."/>
            <person name="Mawaribuchi S."/>
            <person name="Jenkins J."/>
            <person name="Grimwood J."/>
            <person name="Schmutz J."/>
            <person name="Mitros T."/>
            <person name="Mozaffari S.V."/>
            <person name="Suzuki Y."/>
            <person name="Haramoto Y."/>
            <person name="Yamamoto T.S."/>
            <person name="Takagi C."/>
            <person name="Heald R."/>
            <person name="Miller K."/>
            <person name="Haudenschild C."/>
            <person name="Kitzman J."/>
            <person name="Nakayama T."/>
            <person name="Izutsu Y."/>
            <person name="Robert J."/>
            <person name="Fortriede J."/>
            <person name="Burns K."/>
            <person name="Lotay V."/>
            <person name="Karimi K."/>
            <person name="Yasuoka Y."/>
            <person name="Dichmann D.S."/>
            <person name="Flajnik M.F."/>
            <person name="Houston D.W."/>
            <person name="Shendure J."/>
            <person name="DuPasquier L."/>
            <person name="Vize P.D."/>
            <person name="Zorn A.M."/>
            <person name="Ito M."/>
            <person name="Marcotte E.M."/>
            <person name="Wallingford J.B."/>
            <person name="Ito Y."/>
            <person name="Asashima M."/>
            <person name="Ueno N."/>
            <person name="Matsuda Y."/>
            <person name="Veenstra G.J."/>
            <person name="Fujiyama A."/>
            <person name="Harland R.M."/>
            <person name="Taira M."/>
            <person name="Rokhsar D.S."/>
        </authorList>
    </citation>
    <scope>NUCLEOTIDE SEQUENCE [LARGE SCALE GENOMIC DNA]</scope>
    <source>
        <strain evidence="3">J</strain>
    </source>
</reference>
<keyword evidence="1" id="KW-0732">Signal</keyword>
<proteinExistence type="predicted"/>
<organism evidence="2 3">
    <name type="scientific">Xenopus laevis</name>
    <name type="common">African clawed frog</name>
    <dbReference type="NCBI Taxonomy" id="8355"/>
    <lineage>
        <taxon>Eukaryota</taxon>
        <taxon>Metazoa</taxon>
        <taxon>Chordata</taxon>
        <taxon>Craniata</taxon>
        <taxon>Vertebrata</taxon>
        <taxon>Euteleostomi</taxon>
        <taxon>Amphibia</taxon>
        <taxon>Batrachia</taxon>
        <taxon>Anura</taxon>
        <taxon>Pipoidea</taxon>
        <taxon>Pipidae</taxon>
        <taxon>Xenopodinae</taxon>
        <taxon>Xenopus</taxon>
        <taxon>Xenopus</taxon>
    </lineage>
</organism>
<dbReference type="EMBL" id="CM004477">
    <property type="protein sequence ID" value="OCT74250.1"/>
    <property type="molecule type" value="Genomic_DNA"/>
</dbReference>
<evidence type="ECO:0000256" key="1">
    <source>
        <dbReference type="SAM" id="SignalP"/>
    </source>
</evidence>
<feature type="chain" id="PRO_5037040959" evidence="1">
    <location>
        <begin position="21"/>
        <end position="96"/>
    </location>
</feature>